<dbReference type="GO" id="GO:0000159">
    <property type="term" value="C:protein phosphatase type 2A complex"/>
    <property type="evidence" value="ECO:0007669"/>
    <property type="project" value="TreeGrafter"/>
</dbReference>
<dbReference type="Proteomes" id="UP000030746">
    <property type="component" value="Unassembled WGS sequence"/>
</dbReference>
<dbReference type="GO" id="GO:0005509">
    <property type="term" value="F:calcium ion binding"/>
    <property type="evidence" value="ECO:0007669"/>
    <property type="project" value="InterPro"/>
</dbReference>
<dbReference type="Pfam" id="PF17958">
    <property type="entry name" value="EF-hand_13"/>
    <property type="match status" value="1"/>
</dbReference>
<keyword evidence="2" id="KW-0106">Calcium</keyword>
<dbReference type="OrthoDB" id="5586at2759"/>
<dbReference type="CTD" id="20232540"/>
<keyword evidence="7" id="KW-1185">Reference proteome</keyword>
<dbReference type="InterPro" id="IPR011992">
    <property type="entry name" value="EF-hand-dom_pair"/>
</dbReference>
<dbReference type="InterPro" id="IPR048855">
    <property type="entry name" value="P2R3A_B_D_EF-hand"/>
</dbReference>
<dbReference type="FunFam" id="1.10.238.10:FF:000628">
    <property type="entry name" value="Serine/threonine-protein phosphatase 2A regulatory subunit B'' subunit beta"/>
    <property type="match status" value="1"/>
</dbReference>
<comment type="function">
    <text evidence="3">The B regulatory subunit might modulate substrate selectivity and catalytic activity, and might also direct the localization of the catalytic enzyme to a particular subcellular compartment.</text>
</comment>
<dbReference type="GeneID" id="20232540"/>
<evidence type="ECO:0000256" key="1">
    <source>
        <dbReference type="ARBA" id="ARBA00022723"/>
    </source>
</evidence>
<evidence type="ECO:0000313" key="6">
    <source>
        <dbReference type="EMBL" id="ESO88694.1"/>
    </source>
</evidence>
<dbReference type="Gene3D" id="1.10.238.230">
    <property type="match status" value="1"/>
</dbReference>
<dbReference type="GO" id="GO:0019888">
    <property type="term" value="F:protein phosphatase regulator activity"/>
    <property type="evidence" value="ECO:0007669"/>
    <property type="project" value="TreeGrafter"/>
</dbReference>
<dbReference type="Pfam" id="PF21161">
    <property type="entry name" value="P2R3B_EF-hand"/>
    <property type="match status" value="1"/>
</dbReference>
<dbReference type="Pfam" id="PF13499">
    <property type="entry name" value="EF-hand_7"/>
    <property type="match status" value="1"/>
</dbReference>
<dbReference type="RefSeq" id="XP_009060742.1">
    <property type="nucleotide sequence ID" value="XM_009062494.1"/>
</dbReference>
<dbReference type="PANTHER" id="PTHR14095:SF0">
    <property type="entry name" value="MIP22305P"/>
    <property type="match status" value="1"/>
</dbReference>
<dbReference type="EMBL" id="KB202656">
    <property type="protein sequence ID" value="ESO88694.1"/>
    <property type="molecule type" value="Genomic_DNA"/>
</dbReference>
<sequence length="512" mass="59940">MALKPKLKAKVDELFLCWISDPIIQQSLEENLRQIVASEVITQPLQSPRLRPESPPHIPSSHKLASPRNNRQIIVTNSLNGKENKQTVRELPVPRTPSSVNIPRFYFPTGQPAARTETDTILKRVQQEFSKVEGGKAYKHHMAMISKACGLPVYWKMLLFRAAGGEETKFITFQQFSTMWKGVVKENHDTASRFVYLSQCPTGGLKQMTSTRHYLMYDDFKPLIQDIIETHPGLTFLLDAPEFHSRYVTTVISRIFFCANRSWTGKLTVQEIRRSNFLQIVDMLEREEDINEVTDFFSYQHFYVIYCKFWELDRDHDLFIDKRDLFRHNDHALSMRVIDRIFSGAVTRGSTFEQGKMSYTEFVWFLIAEEDKKHPTSIEYWFRCMDLDGDGIISMYEMEFFYEEQVQKMEALGIEKLPFEDCLCQMLDLVSPKVKDTITLQDLKNCKMTDIFFDTFFNLDKFLDHEQRDAFANLRDPEMDGPEPTDWERYAADEYELLVAEEGANDHELEEM</sequence>
<name>V4BIZ2_LOTGI</name>
<dbReference type="FunFam" id="1.10.238.220:FF:000001">
    <property type="entry name" value="Serine/threonine-protein phosphatase 2A regulatory subunit B'' subunit alpha"/>
    <property type="match status" value="1"/>
</dbReference>
<organism evidence="6 7">
    <name type="scientific">Lottia gigantea</name>
    <name type="common">Giant owl limpet</name>
    <dbReference type="NCBI Taxonomy" id="225164"/>
    <lineage>
        <taxon>Eukaryota</taxon>
        <taxon>Metazoa</taxon>
        <taxon>Spiralia</taxon>
        <taxon>Lophotrochozoa</taxon>
        <taxon>Mollusca</taxon>
        <taxon>Gastropoda</taxon>
        <taxon>Patellogastropoda</taxon>
        <taxon>Lottioidea</taxon>
        <taxon>Lottiidae</taxon>
        <taxon>Lottia</taxon>
    </lineage>
</organism>
<dbReference type="InterPro" id="IPR002048">
    <property type="entry name" value="EF_hand_dom"/>
</dbReference>
<dbReference type="Gene3D" id="1.10.238.10">
    <property type="entry name" value="EF-hand"/>
    <property type="match status" value="1"/>
</dbReference>
<dbReference type="PROSITE" id="PS00018">
    <property type="entry name" value="EF_HAND_1"/>
    <property type="match status" value="1"/>
</dbReference>
<dbReference type="HOGENOM" id="CLU_019589_2_0_1"/>
<feature type="region of interest" description="Disordered" evidence="4">
    <location>
        <begin position="45"/>
        <end position="69"/>
    </location>
</feature>
<keyword evidence="1" id="KW-0479">Metal-binding</keyword>
<accession>V4BIZ2</accession>
<dbReference type="PROSITE" id="PS50222">
    <property type="entry name" value="EF_HAND_2"/>
    <property type="match status" value="1"/>
</dbReference>
<dbReference type="OMA" id="TEWDRYC"/>
<dbReference type="SUPFAM" id="SSF47473">
    <property type="entry name" value="EF-hand"/>
    <property type="match status" value="2"/>
</dbReference>
<protein>
    <recommendedName>
        <fullName evidence="5">EF-hand domain-containing protein</fullName>
    </recommendedName>
</protein>
<dbReference type="STRING" id="225164.V4BIZ2"/>
<feature type="domain" description="EF-hand" evidence="5">
    <location>
        <begin position="373"/>
        <end position="408"/>
    </location>
</feature>
<evidence type="ECO:0000256" key="3">
    <source>
        <dbReference type="ARBA" id="ARBA00093310"/>
    </source>
</evidence>
<evidence type="ECO:0000313" key="7">
    <source>
        <dbReference type="Proteomes" id="UP000030746"/>
    </source>
</evidence>
<dbReference type="InterPro" id="IPR018247">
    <property type="entry name" value="EF_Hand_1_Ca_BS"/>
</dbReference>
<dbReference type="KEGG" id="lgi:LOTGIDRAFT_125808"/>
<evidence type="ECO:0000259" key="5">
    <source>
        <dbReference type="PROSITE" id="PS50222"/>
    </source>
</evidence>
<dbReference type="FunFam" id="1.10.238.230:FF:000001">
    <property type="entry name" value="Serine/threonine-protein phosphatase 2A regulatory subunit B'' subunit beta"/>
    <property type="match status" value="1"/>
</dbReference>
<dbReference type="InterPro" id="IPR041534">
    <property type="entry name" value="EF-hand_13"/>
</dbReference>
<reference evidence="6 7" key="1">
    <citation type="journal article" date="2013" name="Nature">
        <title>Insights into bilaterian evolution from three spiralian genomes.</title>
        <authorList>
            <person name="Simakov O."/>
            <person name="Marletaz F."/>
            <person name="Cho S.J."/>
            <person name="Edsinger-Gonzales E."/>
            <person name="Havlak P."/>
            <person name="Hellsten U."/>
            <person name="Kuo D.H."/>
            <person name="Larsson T."/>
            <person name="Lv J."/>
            <person name="Arendt D."/>
            <person name="Savage R."/>
            <person name="Osoegawa K."/>
            <person name="de Jong P."/>
            <person name="Grimwood J."/>
            <person name="Chapman J.A."/>
            <person name="Shapiro H."/>
            <person name="Aerts A."/>
            <person name="Otillar R.P."/>
            <person name="Terry A.Y."/>
            <person name="Boore J.L."/>
            <person name="Grigoriev I.V."/>
            <person name="Lindberg D.R."/>
            <person name="Seaver E.C."/>
            <person name="Weisblat D.A."/>
            <person name="Putnam N.H."/>
            <person name="Rokhsar D.S."/>
        </authorList>
    </citation>
    <scope>NUCLEOTIDE SEQUENCE [LARGE SCALE GENOMIC DNA]</scope>
</reference>
<dbReference type="Gene3D" id="1.10.238.220">
    <property type="match status" value="1"/>
</dbReference>
<evidence type="ECO:0000256" key="2">
    <source>
        <dbReference type="ARBA" id="ARBA00022837"/>
    </source>
</evidence>
<evidence type="ECO:0000256" key="4">
    <source>
        <dbReference type="SAM" id="MobiDB-lite"/>
    </source>
</evidence>
<proteinExistence type="predicted"/>
<dbReference type="AlphaFoldDB" id="V4BIZ2"/>
<dbReference type="PANTHER" id="PTHR14095">
    <property type="entry name" value="PHOSPHATASE 2A REGULATORY SUBUNIT-RELATED"/>
    <property type="match status" value="1"/>
</dbReference>
<gene>
    <name evidence="6" type="ORF">LOTGIDRAFT_125808</name>
</gene>